<evidence type="ECO:0000313" key="2">
    <source>
        <dbReference type="Proteomes" id="UP000317178"/>
    </source>
</evidence>
<proteinExistence type="predicted"/>
<dbReference type="OrthoDB" id="6855484at2"/>
<dbReference type="AlphaFoldDB" id="A0A518CHA7"/>
<evidence type="ECO:0000313" key="1">
    <source>
        <dbReference type="EMBL" id="QDU78603.1"/>
    </source>
</evidence>
<accession>A0A518CHA7</accession>
<dbReference type="Proteomes" id="UP000317178">
    <property type="component" value="Chromosome"/>
</dbReference>
<dbReference type="RefSeq" id="WP_144992493.1">
    <property type="nucleotide sequence ID" value="NZ_CP036281.1"/>
</dbReference>
<organism evidence="1 2">
    <name type="scientific">Polystyrenella longa</name>
    <dbReference type="NCBI Taxonomy" id="2528007"/>
    <lineage>
        <taxon>Bacteria</taxon>
        <taxon>Pseudomonadati</taxon>
        <taxon>Planctomycetota</taxon>
        <taxon>Planctomycetia</taxon>
        <taxon>Planctomycetales</taxon>
        <taxon>Planctomycetaceae</taxon>
        <taxon>Polystyrenella</taxon>
    </lineage>
</organism>
<dbReference type="EMBL" id="CP036281">
    <property type="protein sequence ID" value="QDU78603.1"/>
    <property type="molecule type" value="Genomic_DNA"/>
</dbReference>
<dbReference type="KEGG" id="plon:Pla110_03070"/>
<sequence>MMEHKAFIFDYQKFEQELLPVLQDSLATGECSALISFIQQNFKSLTDPYEGEPLEDDWEGMIETEDAHQYGDFAQTKYYDPTDDIGLGSAWESVQEIVPDDRRSSPILGLIVGSDNNSFDPGKMGSYFQSNGQVSESLGFLQQLAQEHSSEEVTEAVEFLQRATQSQKGLYVTF</sequence>
<name>A0A518CHA7_9PLAN</name>
<keyword evidence="2" id="KW-1185">Reference proteome</keyword>
<gene>
    <name evidence="1" type="ORF">Pla110_03070</name>
</gene>
<reference evidence="1 2" key="1">
    <citation type="submission" date="2019-02" db="EMBL/GenBank/DDBJ databases">
        <title>Deep-cultivation of Planctomycetes and their phenomic and genomic characterization uncovers novel biology.</title>
        <authorList>
            <person name="Wiegand S."/>
            <person name="Jogler M."/>
            <person name="Boedeker C."/>
            <person name="Pinto D."/>
            <person name="Vollmers J."/>
            <person name="Rivas-Marin E."/>
            <person name="Kohn T."/>
            <person name="Peeters S.H."/>
            <person name="Heuer A."/>
            <person name="Rast P."/>
            <person name="Oberbeckmann S."/>
            <person name="Bunk B."/>
            <person name="Jeske O."/>
            <person name="Meyerdierks A."/>
            <person name="Storesund J.E."/>
            <person name="Kallscheuer N."/>
            <person name="Luecker S."/>
            <person name="Lage O.M."/>
            <person name="Pohl T."/>
            <person name="Merkel B.J."/>
            <person name="Hornburger P."/>
            <person name="Mueller R.-W."/>
            <person name="Bruemmer F."/>
            <person name="Labrenz M."/>
            <person name="Spormann A.M."/>
            <person name="Op den Camp H."/>
            <person name="Overmann J."/>
            <person name="Amann R."/>
            <person name="Jetten M.S.M."/>
            <person name="Mascher T."/>
            <person name="Medema M.H."/>
            <person name="Devos D.P."/>
            <person name="Kaster A.-K."/>
            <person name="Ovreas L."/>
            <person name="Rohde M."/>
            <person name="Galperin M.Y."/>
            <person name="Jogler C."/>
        </authorList>
    </citation>
    <scope>NUCLEOTIDE SEQUENCE [LARGE SCALE GENOMIC DNA]</scope>
    <source>
        <strain evidence="1 2">Pla110</strain>
    </source>
</reference>
<protein>
    <submittedName>
        <fullName evidence="1">Uncharacterized protein</fullName>
    </submittedName>
</protein>